<protein>
    <recommendedName>
        <fullName evidence="11">Hydroxyethylthiazole kinase</fullName>
        <ecNumber evidence="11">2.7.1.50</ecNumber>
    </recommendedName>
    <alternativeName>
        <fullName evidence="11">4-methyl-5-beta-hydroxyethylthiazole kinase</fullName>
        <shortName evidence="11">TH kinase</shortName>
        <shortName evidence="11">Thz kinase</shortName>
    </alternativeName>
</protein>
<dbReference type="GO" id="GO:0005524">
    <property type="term" value="F:ATP binding"/>
    <property type="evidence" value="ECO:0007669"/>
    <property type="project" value="UniProtKB-UniRule"/>
</dbReference>
<name>A0A365YF17_9MICC</name>
<dbReference type="InterPro" id="IPR029056">
    <property type="entry name" value="Ribokinase-like"/>
</dbReference>
<dbReference type="InterPro" id="IPR000417">
    <property type="entry name" value="Hyethyz_kinase"/>
</dbReference>
<dbReference type="GO" id="GO:0009228">
    <property type="term" value="P:thiamine biosynthetic process"/>
    <property type="evidence" value="ECO:0007669"/>
    <property type="project" value="UniProtKB-KW"/>
</dbReference>
<keyword evidence="4 11" id="KW-0808">Transferase</keyword>
<accession>A0A365YF17</accession>
<keyword evidence="13" id="KW-1185">Reference proteome</keyword>
<evidence type="ECO:0000313" key="13">
    <source>
        <dbReference type="Proteomes" id="UP000252167"/>
    </source>
</evidence>
<gene>
    <name evidence="11" type="primary">thiM</name>
    <name evidence="12" type="ORF">C1H84_09205</name>
</gene>
<proteinExistence type="inferred from homology"/>
<dbReference type="PIRSF" id="PIRSF000513">
    <property type="entry name" value="Thz_kinase"/>
    <property type="match status" value="1"/>
</dbReference>
<comment type="pathway">
    <text evidence="3 11">Cofactor biosynthesis; thiamine diphosphate biosynthesis; 4-methyl-5-(2-phosphoethyl)-thiazole from 5-(2-hydroxyethyl)-4-methylthiazole: step 1/1.</text>
</comment>
<evidence type="ECO:0000256" key="9">
    <source>
        <dbReference type="ARBA" id="ARBA00022842"/>
    </source>
</evidence>
<evidence type="ECO:0000256" key="8">
    <source>
        <dbReference type="ARBA" id="ARBA00022840"/>
    </source>
</evidence>
<keyword evidence="7 11" id="KW-0418">Kinase</keyword>
<feature type="binding site" evidence="11">
    <location>
        <position position="117"/>
    </location>
    <ligand>
        <name>ATP</name>
        <dbReference type="ChEBI" id="CHEBI:30616"/>
    </ligand>
</feature>
<dbReference type="AlphaFoldDB" id="A0A365YF17"/>
<evidence type="ECO:0000256" key="10">
    <source>
        <dbReference type="ARBA" id="ARBA00022977"/>
    </source>
</evidence>
<comment type="catalytic activity">
    <reaction evidence="1 11">
        <text>5-(2-hydroxyethyl)-4-methylthiazole + ATP = 4-methyl-5-(2-phosphooxyethyl)-thiazole + ADP + H(+)</text>
        <dbReference type="Rhea" id="RHEA:24212"/>
        <dbReference type="ChEBI" id="CHEBI:15378"/>
        <dbReference type="ChEBI" id="CHEBI:17957"/>
        <dbReference type="ChEBI" id="CHEBI:30616"/>
        <dbReference type="ChEBI" id="CHEBI:58296"/>
        <dbReference type="ChEBI" id="CHEBI:456216"/>
        <dbReference type="EC" id="2.7.1.50"/>
    </reaction>
</comment>
<reference evidence="12 13" key="1">
    <citation type="submission" date="2018-01" db="EMBL/GenBank/DDBJ databases">
        <title>Glutamicibacter soli strain NHPC-3 Whole genome sequence and assembly.</title>
        <authorList>
            <person name="Choudhury P."/>
            <person name="Gupta D."/>
            <person name="Sengupta K."/>
            <person name="Jawed A."/>
            <person name="Sultana N."/>
            <person name="Saha P."/>
        </authorList>
    </citation>
    <scope>NUCLEOTIDE SEQUENCE [LARGE SCALE GENOMIC DNA]</scope>
    <source>
        <strain evidence="12 13">NHPC-3</strain>
    </source>
</reference>
<dbReference type="Gene3D" id="3.40.1190.20">
    <property type="match status" value="1"/>
</dbReference>
<dbReference type="UniPathway" id="UPA00060">
    <property type="reaction ID" value="UER00139"/>
</dbReference>
<comment type="cofactor">
    <cofactor evidence="2 11">
        <name>Mg(2+)</name>
        <dbReference type="ChEBI" id="CHEBI:18420"/>
    </cofactor>
</comment>
<dbReference type="EMBL" id="POAF01000004">
    <property type="protein sequence ID" value="RBM00977.1"/>
    <property type="molecule type" value="Genomic_DNA"/>
</dbReference>
<keyword evidence="5 11" id="KW-0479">Metal-binding</keyword>
<evidence type="ECO:0000256" key="2">
    <source>
        <dbReference type="ARBA" id="ARBA00001946"/>
    </source>
</evidence>
<dbReference type="Pfam" id="PF02110">
    <property type="entry name" value="HK"/>
    <property type="match status" value="1"/>
</dbReference>
<dbReference type="SUPFAM" id="SSF53613">
    <property type="entry name" value="Ribokinase-like"/>
    <property type="match status" value="1"/>
</dbReference>
<dbReference type="CDD" id="cd01170">
    <property type="entry name" value="THZ_kinase"/>
    <property type="match status" value="1"/>
</dbReference>
<dbReference type="EC" id="2.7.1.50" evidence="11"/>
<evidence type="ECO:0000256" key="6">
    <source>
        <dbReference type="ARBA" id="ARBA00022741"/>
    </source>
</evidence>
<sequence>MTLPIVARNYREQSPLVFCLTNTVVTNFTANVLLASGAAPAMTDLPGEARPFAAAASAVLVNLGTPTTEQLRAMEEAVESASAAGTPWVLDPVAVGALPVRTEFARRIVARRPTLIRGNASEIMALAGWESSGRGVDSLDSVQEAIAAGRELAVKYGSVVAISGEADAIIDAQRTVLVHTNGIGLTRITGGGCALGAVCAGMLAVHEDPFEAAVAAHGYYGLAAEKALAASSGPGSFAVAFLDSLAAVEPAALETLNCEEKTYA</sequence>
<comment type="similarity">
    <text evidence="11">Belongs to the Thz kinase family.</text>
</comment>
<organism evidence="12 13">
    <name type="scientific">Glutamicibacter soli</name>
    <dbReference type="NCBI Taxonomy" id="453836"/>
    <lineage>
        <taxon>Bacteria</taxon>
        <taxon>Bacillati</taxon>
        <taxon>Actinomycetota</taxon>
        <taxon>Actinomycetes</taxon>
        <taxon>Micrococcales</taxon>
        <taxon>Micrococcaceae</taxon>
        <taxon>Glutamicibacter</taxon>
    </lineage>
</organism>
<evidence type="ECO:0000256" key="3">
    <source>
        <dbReference type="ARBA" id="ARBA00004868"/>
    </source>
</evidence>
<comment type="function">
    <text evidence="11">Catalyzes the phosphorylation of the hydroxyl group of 4-methyl-5-beta-hydroxyethylthiazole (THZ).</text>
</comment>
<dbReference type="GO" id="GO:0000287">
    <property type="term" value="F:magnesium ion binding"/>
    <property type="evidence" value="ECO:0007669"/>
    <property type="project" value="UniProtKB-UniRule"/>
</dbReference>
<evidence type="ECO:0000313" key="12">
    <source>
        <dbReference type="EMBL" id="RBM00977.1"/>
    </source>
</evidence>
<dbReference type="GO" id="GO:0009229">
    <property type="term" value="P:thiamine diphosphate biosynthetic process"/>
    <property type="evidence" value="ECO:0007669"/>
    <property type="project" value="UniProtKB-UniRule"/>
</dbReference>
<dbReference type="NCBIfam" id="NF006830">
    <property type="entry name" value="PRK09355.1"/>
    <property type="match status" value="1"/>
</dbReference>
<dbReference type="RefSeq" id="WP_113607255.1">
    <property type="nucleotide sequence ID" value="NZ_POAF01000004.1"/>
</dbReference>
<evidence type="ECO:0000256" key="11">
    <source>
        <dbReference type="HAMAP-Rule" id="MF_00228"/>
    </source>
</evidence>
<keyword evidence="9 11" id="KW-0460">Magnesium</keyword>
<feature type="binding site" evidence="11">
    <location>
        <position position="190"/>
    </location>
    <ligand>
        <name>substrate</name>
    </ligand>
</feature>
<dbReference type="GO" id="GO:0004417">
    <property type="term" value="F:hydroxyethylthiazole kinase activity"/>
    <property type="evidence" value="ECO:0007669"/>
    <property type="project" value="UniProtKB-UniRule"/>
</dbReference>
<feature type="binding site" evidence="11">
    <location>
        <position position="163"/>
    </location>
    <ligand>
        <name>ATP</name>
        <dbReference type="ChEBI" id="CHEBI:30616"/>
    </ligand>
</feature>
<comment type="caution">
    <text evidence="12">The sequence shown here is derived from an EMBL/GenBank/DDBJ whole genome shotgun (WGS) entry which is preliminary data.</text>
</comment>
<dbReference type="HAMAP" id="MF_00228">
    <property type="entry name" value="Thz_kinase"/>
    <property type="match status" value="1"/>
</dbReference>
<evidence type="ECO:0000256" key="7">
    <source>
        <dbReference type="ARBA" id="ARBA00022777"/>
    </source>
</evidence>
<dbReference type="Proteomes" id="UP000252167">
    <property type="component" value="Unassembled WGS sequence"/>
</dbReference>
<evidence type="ECO:0000256" key="4">
    <source>
        <dbReference type="ARBA" id="ARBA00022679"/>
    </source>
</evidence>
<evidence type="ECO:0000256" key="5">
    <source>
        <dbReference type="ARBA" id="ARBA00022723"/>
    </source>
</evidence>
<evidence type="ECO:0000256" key="1">
    <source>
        <dbReference type="ARBA" id="ARBA00001771"/>
    </source>
</evidence>
<keyword evidence="6 11" id="KW-0547">Nucleotide-binding</keyword>
<keyword evidence="10 11" id="KW-0784">Thiamine biosynthesis</keyword>
<keyword evidence="8 11" id="KW-0067">ATP-binding</keyword>
<feature type="binding site" evidence="11">
    <location>
        <position position="42"/>
    </location>
    <ligand>
        <name>substrate</name>
    </ligand>
</feature>
<dbReference type="PRINTS" id="PR01099">
    <property type="entry name" value="HYETHTZKNASE"/>
</dbReference>